<name>A0A2T2NN00_CORCC</name>
<evidence type="ECO:0000313" key="2">
    <source>
        <dbReference type="EMBL" id="PSN66794.1"/>
    </source>
</evidence>
<organism evidence="2 3">
    <name type="scientific">Corynespora cassiicola Philippines</name>
    <dbReference type="NCBI Taxonomy" id="1448308"/>
    <lineage>
        <taxon>Eukaryota</taxon>
        <taxon>Fungi</taxon>
        <taxon>Dikarya</taxon>
        <taxon>Ascomycota</taxon>
        <taxon>Pezizomycotina</taxon>
        <taxon>Dothideomycetes</taxon>
        <taxon>Pleosporomycetidae</taxon>
        <taxon>Pleosporales</taxon>
        <taxon>Corynesporascaceae</taxon>
        <taxon>Corynespora</taxon>
    </lineage>
</organism>
<gene>
    <name evidence="2" type="ORF">BS50DRAFT_373773</name>
</gene>
<dbReference type="EMBL" id="KZ678135">
    <property type="protein sequence ID" value="PSN66794.1"/>
    <property type="molecule type" value="Genomic_DNA"/>
</dbReference>
<evidence type="ECO:0000313" key="3">
    <source>
        <dbReference type="Proteomes" id="UP000240883"/>
    </source>
</evidence>
<keyword evidence="3" id="KW-1185">Reference proteome</keyword>
<proteinExistence type="predicted"/>
<feature type="region of interest" description="Disordered" evidence="1">
    <location>
        <begin position="1"/>
        <end position="37"/>
    </location>
</feature>
<protein>
    <submittedName>
        <fullName evidence="2">Uncharacterized protein</fullName>
    </submittedName>
</protein>
<reference evidence="2 3" key="1">
    <citation type="journal article" date="2018" name="Front. Microbiol.">
        <title>Genome-Wide Analysis of Corynespora cassiicola Leaf Fall Disease Putative Effectors.</title>
        <authorList>
            <person name="Lopez D."/>
            <person name="Ribeiro S."/>
            <person name="Label P."/>
            <person name="Fumanal B."/>
            <person name="Venisse J.S."/>
            <person name="Kohler A."/>
            <person name="de Oliveira R.R."/>
            <person name="Labutti K."/>
            <person name="Lipzen A."/>
            <person name="Lail K."/>
            <person name="Bauer D."/>
            <person name="Ohm R.A."/>
            <person name="Barry K.W."/>
            <person name="Spatafora J."/>
            <person name="Grigoriev I.V."/>
            <person name="Martin F.M."/>
            <person name="Pujade-Renaud V."/>
        </authorList>
    </citation>
    <scope>NUCLEOTIDE SEQUENCE [LARGE SCALE GENOMIC DNA]</scope>
    <source>
        <strain evidence="2 3">Philippines</strain>
    </source>
</reference>
<dbReference type="Proteomes" id="UP000240883">
    <property type="component" value="Unassembled WGS sequence"/>
</dbReference>
<accession>A0A2T2NN00</accession>
<sequence>MPNSAPPRPTAASSKIYPRYHPIPITTHTPRHASARPLTLPARPACMHLKTRLLGHAMRGFSATKKAHSVLRGRGRRAGTVKRGTGWVGLAMRSPGCGNWRRDGLGGTRRRRRRRHGCTRPATYLPTFLPAYLVMVA</sequence>
<evidence type="ECO:0000256" key="1">
    <source>
        <dbReference type="SAM" id="MobiDB-lite"/>
    </source>
</evidence>
<dbReference type="AlphaFoldDB" id="A0A2T2NN00"/>